<dbReference type="HAMAP" id="MF_01547">
    <property type="entry name" value="RNA_methyltr_E"/>
    <property type="match status" value="1"/>
</dbReference>
<dbReference type="SUPFAM" id="SSF53335">
    <property type="entry name" value="S-adenosyl-L-methionine-dependent methyltransferases"/>
    <property type="match status" value="1"/>
</dbReference>
<evidence type="ECO:0000256" key="9">
    <source>
        <dbReference type="HAMAP-Rule" id="MF_03162"/>
    </source>
</evidence>
<dbReference type="GeneID" id="63719710"/>
<sequence length="2151" mass="234553">MTTHFLASELANLIQESKRKHNDLRQAAEKSLEELKQLGDVPEQTARELLSQKSSFVNPFIIACGTKNAKFTGIAIVCLQRLIVSHALPNTKLSQVLEALIQASSSGLDVQLKILQALPSLLQNYASELKGDLLVTTLNICFILQGSKNAIVSNTSAATLQQLVVSVFDKVVTEDKNEPDAPVAGEASTADGQISVKAAALDAYRIFIDLCLMTEGQRPEFLRPSGLPQTFGLELIESVITSHAAVFTNHPEQAQILRTRVMPLIVSALKGKPNFATTVRLVRILYTMLRRHMDILPSECGDSLEILTQLLDQGGTLWKRALCMEVFRGIFAEHALVRRIFALYDATDGERNILMNLTATFVRLSTEKPASIGLGHQSTMAATDPSGTNMQSDQAMLEASGMTGIIGATGGPEASTTGISVQWSSVRVPCIDQLDKTEPPSVPESYIHSLILTCISSLSDGLAKFILPLTVHGDRGRRKVSPMDPRNDSPADSPTRKAFLDRTSSLKKNAVPINPLDLKDHPLYPEVKICALIIEECWPAVLATCSTFLYAALDQEYYHGLVRAFQRFAHVAGLLHLSTPRDAFLTTLGKSAVPPNVLTASYNSGQPRPSTPNSQAETPNTLFSNARGLLNVEALTISSPLGEKSRQNSVDTTPASLNTRNMLCLRALLNLGIALGPTLNTAWSIIIETLQQADYVLFSTGKGPGRAMSMSRPIDQGEDDANSLMSNFNNEVRSVETAAKRLMESTFDFPNNAFAEVIEAICGLLSQQLPTERFEAGDRTQPSSPVDKARRPSFVQHRRVLSFSSQATGSSTQEYLFALAKLGDIATINIERFLTSDPEASGWDQLTEELINALDSPTMTPPVRVKAAETLSRLMLETANAASSMPEQARAPIQLRLLGALQQALGLLQKHSRGASVANGAADVDVHRIILEGLKSIIEGCGESLVNGWDIAFEIIGSVFNSSQPIPEEKRGASGNSGLLTTRASKLVRSSFSSLQLICTDFLASLPNSCFLILVDTLYKFCSQGDDLNIALTTVTFYWVLSDFLSAKKEESLDITADLMGGSDISALEKRAADRSQKGSDAALWMLLLLRLSTVTTDERLELRNSAIQTLIRIFDAYGDRLSPEAWSICVKSVMFKLLSSLEGELDAAEADKVENGSRTGWHDTAVVILSGISKLLANYLYKLTADTSFNQLWRELLGHFARLLDFEVLDINTATFKALSHVLSQTGDDEKTPFGEKTVEFAWELWSRGIPTSKNRGGKEEDNQKCLMAYVATLCEIYKLIQIRLTVETVERIMCLLRETVEEASVSSYALDIENATPLQIQTLAAVQMIRTDVNGVPSTMIQQVSTLVTLPYDRVPSNEPGGAKRTYVAISKASMKILQTLILQHASDKGIYTSGALATGLSALQKAIGLKYQFPVITKSVQPWQLATTSALNILDATLGQLSSLGVPSKAAKAIWAITVSVADGILSADTDTAADKSNFADDEAFDIESFRTLRKMLIPRLGGEAIAEKTREAYARSLFKISIIHSLTPDEEAIADKGGDAGLPLLYAARLGRTVAVPAVRRTQMAYVAFGELFSLASTHSSTSGSEESKDEKPAVKSDARIRIASTATPFLLLRCALTMRAYVADQPLRGEMPQPLSQRRELIWLLGKLVELESEGEASEGVKEESRKYLLKLYPLMVKALSVNGDGKVLELLRDGLEMLGREVGVISVVGTKSLTTVGLLVAATFLSFPIIKINTRAIERSDDSMGKSSKDKRDAYYRLAKEQGWRARSAFKLLQLDEEFDLFANVSRVVDLCAAPGSWSQVLSRVLIQGETFGHTAWQDREAKIRRQMLDVFPGAVSDRQRAEVEGEMRQQQVESQPRGDVKIVAIDLQPISPLAGITTLRADITHPATVPLLLKALDPEYDESRASQMASHPVDLVLSDGAPDVTGLHDLDIYVQSQLLFAALNLALCVLKPGGKFVAKIFRGRNVDVLYAQLKIFFEKVMVAKPRSSRASSVEAFIVCLNFCPPAGFSASLEEPLGVGRRLERMATERERQLPTVAEVAMQNTTTGTWEPAPVSAPGVGGNGIVEMEVYDETGTEKERAKESSGESTRWIAPFIACGDLSAFDSDASYQLPEDYVSLDPVQPPIAPPYKRAVEMRAAQSRAAR</sequence>
<comment type="caution">
    <text evidence="16">The sequence shown here is derived from an EMBL/GenBank/DDBJ whole genome shotgun (WGS) entry which is preliminary data.</text>
</comment>
<feature type="binding site" evidence="9">
    <location>
        <position position="1804"/>
    </location>
    <ligand>
        <name>S-adenosyl-L-methionine</name>
        <dbReference type="ChEBI" id="CHEBI:59789"/>
    </ligand>
</feature>
<dbReference type="FunCoup" id="A0A151GDF1">
    <property type="interactions" value="701"/>
</dbReference>
<feature type="binding site" evidence="9">
    <location>
        <position position="1889"/>
    </location>
    <ligand>
        <name>S-adenosyl-L-methionine</name>
        <dbReference type="ChEBI" id="CHEBI:59789"/>
    </ligand>
</feature>
<evidence type="ECO:0000256" key="11">
    <source>
        <dbReference type="SAM" id="MobiDB-lite"/>
    </source>
</evidence>
<accession>A0A151GDF1</accession>
<evidence type="ECO:0000313" key="17">
    <source>
        <dbReference type="Proteomes" id="UP000076580"/>
    </source>
</evidence>
<feature type="binding site" evidence="9">
    <location>
        <position position="1926"/>
    </location>
    <ligand>
        <name>S-adenosyl-L-methionine</name>
        <dbReference type="ChEBI" id="CHEBI:59789"/>
    </ligand>
</feature>
<keyword evidence="1" id="KW-0813">Transport</keyword>
<feature type="active site" description="Proton acceptor" evidence="9">
    <location>
        <position position="1966"/>
    </location>
</feature>
<keyword evidence="6 9" id="KW-0819">tRNA processing</keyword>
<feature type="compositionally biased region" description="Basic and acidic residues" evidence="11">
    <location>
        <begin position="485"/>
        <end position="496"/>
    </location>
</feature>
<feature type="domain" description="Mon2/Sec7/BIG1-like HUS" evidence="13">
    <location>
        <begin position="200"/>
        <end position="353"/>
    </location>
</feature>
<dbReference type="GO" id="GO:0002181">
    <property type="term" value="P:cytoplasmic translation"/>
    <property type="evidence" value="ECO:0007669"/>
    <property type="project" value="UniProtKB-UniRule"/>
</dbReference>
<evidence type="ECO:0000256" key="7">
    <source>
        <dbReference type="ARBA" id="ARBA00022927"/>
    </source>
</evidence>
<evidence type="ECO:0000259" key="12">
    <source>
        <dbReference type="Pfam" id="PF01728"/>
    </source>
</evidence>
<keyword evidence="10" id="KW-0175">Coiled coil</keyword>
<dbReference type="Pfam" id="PF16206">
    <property type="entry name" value="Mon2_C"/>
    <property type="match status" value="1"/>
</dbReference>
<dbReference type="InterPro" id="IPR050082">
    <property type="entry name" value="RNA_methyltr_RlmE"/>
</dbReference>
<dbReference type="InterPro" id="IPR032629">
    <property type="entry name" value="DCB_dom"/>
</dbReference>
<keyword evidence="4 9" id="KW-0808">Transferase</keyword>
<keyword evidence="7" id="KW-0653">Protein transport</keyword>
<dbReference type="GO" id="GO:0015031">
    <property type="term" value="P:protein transport"/>
    <property type="evidence" value="ECO:0007669"/>
    <property type="project" value="UniProtKB-KW"/>
</dbReference>
<dbReference type="STRING" id="98403.A0A151GDF1"/>
<feature type="region of interest" description="Disordered" evidence="11">
    <location>
        <begin position="475"/>
        <end position="496"/>
    </location>
</feature>
<evidence type="ECO:0000256" key="1">
    <source>
        <dbReference type="ARBA" id="ARBA00022448"/>
    </source>
</evidence>
<keyword evidence="17" id="KW-1185">Reference proteome</keyword>
<dbReference type="SUPFAM" id="SSF48371">
    <property type="entry name" value="ARM repeat"/>
    <property type="match status" value="1"/>
</dbReference>
<dbReference type="Gene3D" id="3.40.50.150">
    <property type="entry name" value="Vaccinia Virus protein VP39"/>
    <property type="match status" value="1"/>
</dbReference>
<comment type="similarity">
    <text evidence="9">Belongs to the class I-like SAM-binding methyltransferase superfamily. RNA methyltransferase RlmE family. TRM7 subfamily.</text>
</comment>
<dbReference type="InParanoid" id="A0A151GDF1"/>
<feature type="domain" description="Mon2 C-terminal" evidence="14">
    <location>
        <begin position="1000"/>
        <end position="1233"/>
    </location>
</feature>
<dbReference type="InterPro" id="IPR032817">
    <property type="entry name" value="Mon2_C"/>
</dbReference>
<feature type="coiled-coil region" evidence="10">
    <location>
        <begin position="7"/>
        <end position="38"/>
    </location>
</feature>
<dbReference type="InterPro" id="IPR028590">
    <property type="entry name" value="RNA_methyltr_E_TRM7"/>
</dbReference>
<feature type="domain" description="Mon2/Sec7/BIG1-like dimerisation and cyclophilin-binding" evidence="15">
    <location>
        <begin position="5"/>
        <end position="175"/>
    </location>
</feature>
<comment type="function">
    <text evidence="9">Methylates the 2'-O-ribose of nucleotides at positions 32 and 34 of the tRNA anticodon loop of substrate tRNAs.</text>
</comment>
<dbReference type="Pfam" id="PF01728">
    <property type="entry name" value="FtsJ"/>
    <property type="match status" value="1"/>
</dbReference>
<keyword evidence="3 9" id="KW-0489">Methyltransferase</keyword>
<evidence type="ECO:0000256" key="4">
    <source>
        <dbReference type="ARBA" id="ARBA00022679"/>
    </source>
</evidence>
<keyword evidence="5 9" id="KW-0949">S-adenosyl-L-methionine</keyword>
<evidence type="ECO:0000259" key="14">
    <source>
        <dbReference type="Pfam" id="PF16206"/>
    </source>
</evidence>
<dbReference type="InterPro" id="IPR002877">
    <property type="entry name" value="RNA_MeTrfase_FtsJ_dom"/>
</dbReference>
<feature type="region of interest" description="Disordered" evidence="11">
    <location>
        <begin position="599"/>
        <end position="620"/>
    </location>
</feature>
<evidence type="ECO:0000259" key="13">
    <source>
        <dbReference type="Pfam" id="PF12783"/>
    </source>
</evidence>
<dbReference type="InterPro" id="IPR015507">
    <property type="entry name" value="rRNA-MeTfrase_E"/>
</dbReference>
<evidence type="ECO:0000256" key="2">
    <source>
        <dbReference type="ARBA" id="ARBA00022490"/>
    </source>
</evidence>
<dbReference type="HAMAP" id="MF_03162">
    <property type="entry name" value="RNA_methyltr_E_TRM7"/>
    <property type="match status" value="1"/>
</dbReference>
<proteinExistence type="inferred from homology"/>
<feature type="binding site" evidence="9">
    <location>
        <position position="1873"/>
    </location>
    <ligand>
        <name>S-adenosyl-L-methionine</name>
        <dbReference type="ChEBI" id="CHEBI:59789"/>
    </ligand>
</feature>
<name>A0A151GDF1_DRECN</name>
<dbReference type="InterPro" id="IPR016024">
    <property type="entry name" value="ARM-type_fold"/>
</dbReference>
<dbReference type="Pfam" id="PF16213">
    <property type="entry name" value="DCB"/>
    <property type="match status" value="1"/>
</dbReference>
<dbReference type="GO" id="GO:0106340">
    <property type="term" value="F:tRNA (guanosine(34)-2'-O)-methyltransferase activity"/>
    <property type="evidence" value="ECO:0007669"/>
    <property type="project" value="UniProtKB-ARBA"/>
</dbReference>
<dbReference type="GO" id="GO:0005794">
    <property type="term" value="C:Golgi apparatus"/>
    <property type="evidence" value="ECO:0007669"/>
    <property type="project" value="UniProtKB-ARBA"/>
</dbReference>
<comment type="subcellular location">
    <subcellularLocation>
        <location evidence="9">Cytoplasm</location>
    </subcellularLocation>
</comment>
<dbReference type="GO" id="GO:0002128">
    <property type="term" value="P:tRNA nucleoside ribose methylation"/>
    <property type="evidence" value="ECO:0007669"/>
    <property type="project" value="UniProtKB-UniRule"/>
</dbReference>
<evidence type="ECO:0000259" key="15">
    <source>
        <dbReference type="Pfam" id="PF16213"/>
    </source>
</evidence>
<dbReference type="EMBL" id="LAYC01000003">
    <property type="protein sequence ID" value="KYK55105.1"/>
    <property type="molecule type" value="Genomic_DNA"/>
</dbReference>
<comment type="catalytic activity">
    <reaction evidence="8 9">
        <text>cytidine(32)/guanosine(34) in tRNA + 2 S-adenosyl-L-methionine = 2'-O-methylcytidine(32)/2'-O-methylguanosine(34) in tRNA + 2 S-adenosyl-L-homocysteine + 2 H(+)</text>
        <dbReference type="Rhea" id="RHEA:42396"/>
        <dbReference type="Rhea" id="RHEA-COMP:10246"/>
        <dbReference type="Rhea" id="RHEA-COMP:10247"/>
        <dbReference type="ChEBI" id="CHEBI:15378"/>
        <dbReference type="ChEBI" id="CHEBI:57856"/>
        <dbReference type="ChEBI" id="CHEBI:59789"/>
        <dbReference type="ChEBI" id="CHEBI:74269"/>
        <dbReference type="ChEBI" id="CHEBI:74445"/>
        <dbReference type="ChEBI" id="CHEBI:74495"/>
        <dbReference type="ChEBI" id="CHEBI:82748"/>
        <dbReference type="EC" id="2.1.1.205"/>
    </reaction>
</comment>
<dbReference type="Proteomes" id="UP000076580">
    <property type="component" value="Chromosome 03"/>
</dbReference>
<evidence type="ECO:0000256" key="8">
    <source>
        <dbReference type="ARBA" id="ARBA00048902"/>
    </source>
</evidence>
<feature type="binding site" evidence="9">
    <location>
        <position position="1802"/>
    </location>
    <ligand>
        <name>S-adenosyl-L-methionine</name>
        <dbReference type="ChEBI" id="CHEBI:59789"/>
    </ligand>
</feature>
<dbReference type="InterPro" id="IPR029063">
    <property type="entry name" value="SAM-dependent_MTases_sf"/>
</dbReference>
<feature type="domain" description="Ribosomal RNA methyltransferase FtsJ" evidence="12">
    <location>
        <begin position="1770"/>
        <end position="2009"/>
    </location>
</feature>
<evidence type="ECO:0000256" key="10">
    <source>
        <dbReference type="SAM" id="Coils"/>
    </source>
</evidence>
<protein>
    <recommendedName>
        <fullName evidence="9">Putative tRNA (cytidine(32)/guanosine(34)-2'-O)-methyltransferase</fullName>
        <ecNumber evidence="9">2.1.1.205</ecNumber>
    </recommendedName>
    <alternativeName>
        <fullName evidence="9">2'-O-ribose RNA methyltransferase TRM7 homolog</fullName>
    </alternativeName>
</protein>
<evidence type="ECO:0000256" key="6">
    <source>
        <dbReference type="ARBA" id="ARBA00022694"/>
    </source>
</evidence>
<dbReference type="RefSeq" id="XP_040654457.1">
    <property type="nucleotide sequence ID" value="XM_040804353.1"/>
</dbReference>
<evidence type="ECO:0000313" key="16">
    <source>
        <dbReference type="EMBL" id="KYK55105.1"/>
    </source>
</evidence>
<reference evidence="16 17" key="1">
    <citation type="journal article" date="2016" name="Sci. Rep.">
        <title>Insights into Adaptations to a Near-Obligate Nematode Endoparasitic Lifestyle from the Finished Genome of Drechmeria coniospora.</title>
        <authorList>
            <person name="Zhang L."/>
            <person name="Zhou Z."/>
            <person name="Guo Q."/>
            <person name="Fokkens L."/>
            <person name="Miskei M."/>
            <person name="Pocsi I."/>
            <person name="Zhang W."/>
            <person name="Chen M."/>
            <person name="Wang L."/>
            <person name="Sun Y."/>
            <person name="Donzelli B.G."/>
            <person name="Gibson D.M."/>
            <person name="Nelson D.R."/>
            <person name="Luo J.G."/>
            <person name="Rep M."/>
            <person name="Liu H."/>
            <person name="Yang S."/>
            <person name="Wang J."/>
            <person name="Krasnoff S.B."/>
            <person name="Xu Y."/>
            <person name="Molnar I."/>
            <person name="Lin M."/>
        </authorList>
    </citation>
    <scope>NUCLEOTIDE SEQUENCE [LARGE SCALE GENOMIC DNA]</scope>
    <source>
        <strain evidence="16 17">ARSEF 6962</strain>
    </source>
</reference>
<evidence type="ECO:0000256" key="3">
    <source>
        <dbReference type="ARBA" id="ARBA00022603"/>
    </source>
</evidence>
<keyword evidence="2 9" id="KW-0963">Cytoplasm</keyword>
<dbReference type="PANTHER" id="PTHR10920:SF12">
    <property type="entry name" value="TRNA (CYTIDINE(32)_GUANOSINE(34)-2'-O)-METHYLTRANSFERASE-RELATED"/>
    <property type="match status" value="1"/>
</dbReference>
<dbReference type="EC" id="2.1.1.205" evidence="9"/>
<dbReference type="InterPro" id="IPR032691">
    <property type="entry name" value="Mon2/Sec7/BIG1-like_HUS"/>
</dbReference>
<evidence type="ECO:0000256" key="5">
    <source>
        <dbReference type="ARBA" id="ARBA00022691"/>
    </source>
</evidence>
<gene>
    <name evidence="16" type="ORF">DCS_07067</name>
</gene>
<dbReference type="PANTHER" id="PTHR10920">
    <property type="entry name" value="RIBOSOMAL RNA METHYLTRANSFERASE"/>
    <property type="match status" value="1"/>
</dbReference>
<dbReference type="Pfam" id="PF12783">
    <property type="entry name" value="Sec7-like_HUS"/>
    <property type="match status" value="1"/>
</dbReference>
<organism evidence="16 17">
    <name type="scientific">Drechmeria coniospora</name>
    <name type="common">Nematophagous fungus</name>
    <name type="synonym">Meria coniospora</name>
    <dbReference type="NCBI Taxonomy" id="98403"/>
    <lineage>
        <taxon>Eukaryota</taxon>
        <taxon>Fungi</taxon>
        <taxon>Dikarya</taxon>
        <taxon>Ascomycota</taxon>
        <taxon>Pezizomycotina</taxon>
        <taxon>Sordariomycetes</taxon>
        <taxon>Hypocreomycetidae</taxon>
        <taxon>Hypocreales</taxon>
        <taxon>Ophiocordycipitaceae</taxon>
        <taxon>Drechmeria</taxon>
    </lineage>
</organism>